<dbReference type="InterPro" id="IPR036792">
    <property type="entry name" value="Asp_carbatrfase_reg_C_sf"/>
</dbReference>
<evidence type="ECO:0000313" key="9">
    <source>
        <dbReference type="Proteomes" id="UP000223709"/>
    </source>
</evidence>
<organism evidence="6 9">
    <name type="scientific">Faecalibacterium prausnitzii</name>
    <dbReference type="NCBI Taxonomy" id="853"/>
    <lineage>
        <taxon>Bacteria</taxon>
        <taxon>Bacillati</taxon>
        <taxon>Bacillota</taxon>
        <taxon>Clostridia</taxon>
        <taxon>Eubacteriales</taxon>
        <taxon>Oscillospiraceae</taxon>
        <taxon>Faecalibacterium</taxon>
    </lineage>
</organism>
<evidence type="ECO:0000313" key="7">
    <source>
        <dbReference type="EMBL" id="RAW49251.1"/>
    </source>
</evidence>
<evidence type="ECO:0000259" key="5">
    <source>
        <dbReference type="Pfam" id="PF02748"/>
    </source>
</evidence>
<reference evidence="7 10" key="2">
    <citation type="submission" date="2018-02" db="EMBL/GenBank/DDBJ databases">
        <title>Complete genome sequencing of Faecalibacterium prausnitzii strains isolated from the human gut.</title>
        <authorList>
            <person name="Fitzgerald B.C."/>
            <person name="Shkoporov A.N."/>
            <person name="Ross P.R."/>
            <person name="Hill C."/>
        </authorList>
    </citation>
    <scope>NUCLEOTIDE SEQUENCE [LARGE SCALE GENOMIC DNA]</scope>
    <source>
        <strain evidence="7 10">APC942/18-1</strain>
    </source>
</reference>
<dbReference type="Gene3D" id="3.30.70.140">
    <property type="entry name" value="Aspartate carbamoyltransferase regulatory subunit, N-terminal domain"/>
    <property type="match status" value="1"/>
</dbReference>
<gene>
    <name evidence="7" type="ORF">C4N27_08735</name>
    <name evidence="6" type="ORF">CRH10_08225</name>
    <name evidence="8" type="ORF">DW905_00025</name>
</gene>
<evidence type="ECO:0000259" key="4">
    <source>
        <dbReference type="Pfam" id="PF01948"/>
    </source>
</evidence>
<dbReference type="SUPFAM" id="SSF57825">
    <property type="entry name" value="Aspartate carbamoyltransferase, Regulatory-chain, C-terminal domain"/>
    <property type="match status" value="1"/>
</dbReference>
<dbReference type="PANTHER" id="PTHR35805:SF1">
    <property type="entry name" value="ASPARTATE CARBAMOYLTRANSFERASE REGULATORY CHAIN"/>
    <property type="match status" value="1"/>
</dbReference>
<name>A0A291TB44_9FIRM</name>
<dbReference type="Proteomes" id="UP000250997">
    <property type="component" value="Unassembled WGS sequence"/>
</dbReference>
<dbReference type="InterPro" id="IPR002801">
    <property type="entry name" value="Asp_carbamoylTrfase_reg"/>
</dbReference>
<dbReference type="GO" id="GO:0006221">
    <property type="term" value="P:pyrimidine nucleotide biosynthetic process"/>
    <property type="evidence" value="ECO:0007669"/>
    <property type="project" value="UniProtKB-KW"/>
</dbReference>
<evidence type="ECO:0000313" key="8">
    <source>
        <dbReference type="EMBL" id="RGC07019.1"/>
    </source>
</evidence>
<keyword evidence="1" id="KW-0479">Metal-binding</keyword>
<dbReference type="InterPro" id="IPR020545">
    <property type="entry name" value="Asp_carbamoyltransf_reg_N"/>
</dbReference>
<dbReference type="Pfam" id="PF01948">
    <property type="entry name" value="PyrI"/>
    <property type="match status" value="1"/>
</dbReference>
<dbReference type="Gene3D" id="2.30.30.20">
    <property type="entry name" value="Aspartate carbamoyltransferase regulatory subunit, C-terminal domain"/>
    <property type="match status" value="1"/>
</dbReference>
<dbReference type="GO" id="GO:0046872">
    <property type="term" value="F:metal ion binding"/>
    <property type="evidence" value="ECO:0007669"/>
    <property type="project" value="UniProtKB-KW"/>
</dbReference>
<dbReference type="AlphaFoldDB" id="A0A291TB44"/>
<evidence type="ECO:0000313" key="11">
    <source>
        <dbReference type="Proteomes" id="UP000261079"/>
    </source>
</evidence>
<dbReference type="Pfam" id="PF02748">
    <property type="entry name" value="PyrI_C"/>
    <property type="match status" value="1"/>
</dbReference>
<evidence type="ECO:0000256" key="3">
    <source>
        <dbReference type="ARBA" id="ARBA00022975"/>
    </source>
</evidence>
<dbReference type="GO" id="GO:0009347">
    <property type="term" value="C:aspartate carbamoyltransferase complex"/>
    <property type="evidence" value="ECO:0007669"/>
    <property type="project" value="InterPro"/>
</dbReference>
<reference evidence="6 9" key="1">
    <citation type="submission" date="2017-10" db="EMBL/GenBank/DDBJ databases">
        <title>Complete Genome Sequence of Faecalibacterium prausnitzii isolated from the gut of healthy adult Indian.</title>
        <authorList>
            <person name="Bag S."/>
            <person name="Ghosh T.S."/>
            <person name="Das B."/>
        </authorList>
    </citation>
    <scope>NUCLEOTIDE SEQUENCE [LARGE SCALE GENOMIC DNA]</scope>
    <source>
        <strain evidence="6 9">Indica</strain>
    </source>
</reference>
<dbReference type="GO" id="GO:0016740">
    <property type="term" value="F:transferase activity"/>
    <property type="evidence" value="ECO:0007669"/>
    <property type="project" value="UniProtKB-KW"/>
</dbReference>
<evidence type="ECO:0000256" key="1">
    <source>
        <dbReference type="ARBA" id="ARBA00022723"/>
    </source>
</evidence>
<keyword evidence="6" id="KW-0808">Transferase</keyword>
<dbReference type="InterPro" id="IPR020542">
    <property type="entry name" value="Asp_carbamoyltrfase_reg_C"/>
</dbReference>
<dbReference type="PANTHER" id="PTHR35805">
    <property type="entry name" value="ASPARTATE CARBAMOYLTRANSFERASE REGULATORY CHAIN"/>
    <property type="match status" value="1"/>
</dbReference>
<dbReference type="EMBL" id="CP023819">
    <property type="protein sequence ID" value="ATL90280.1"/>
    <property type="molecule type" value="Genomic_DNA"/>
</dbReference>
<dbReference type="Proteomes" id="UP000223709">
    <property type="component" value="Chromosome"/>
</dbReference>
<accession>A0A291TB44</accession>
<evidence type="ECO:0000313" key="6">
    <source>
        <dbReference type="EMBL" id="ATL90280.1"/>
    </source>
</evidence>
<proteinExistence type="predicted"/>
<keyword evidence="3" id="KW-0665">Pyrimidine biosynthesis</keyword>
<sequence>MLSIEGIQNGFILDHIPAGKGLELYQLLELEDSSASVALLQNVRSGKCGRKDLIKIEGTELPKRIEILGKVDPNITVNIVQHGEVVKKYHPVPPQRLVNVVRCKNPRCITSIESGCDQIFRLGKSGEYYCAYCGQKM</sequence>
<protein>
    <submittedName>
        <fullName evidence="6">Aspartate carbamoyltransferase regulatory subunit</fullName>
    </submittedName>
</protein>
<dbReference type="InterPro" id="IPR036793">
    <property type="entry name" value="Asp_carbatrfase_reg_N_sf"/>
</dbReference>
<dbReference type="EMBL" id="PRLA01000006">
    <property type="protein sequence ID" value="RAW49251.1"/>
    <property type="molecule type" value="Genomic_DNA"/>
</dbReference>
<feature type="domain" description="Aspartate carbamoyltransferase regulatory subunit N-terminal" evidence="4">
    <location>
        <begin position="2"/>
        <end position="90"/>
    </location>
</feature>
<dbReference type="GO" id="GO:0006207">
    <property type="term" value="P:'de novo' pyrimidine nucleobase biosynthetic process"/>
    <property type="evidence" value="ECO:0007669"/>
    <property type="project" value="InterPro"/>
</dbReference>
<dbReference type="Proteomes" id="UP000261079">
    <property type="component" value="Unassembled WGS sequence"/>
</dbReference>
<feature type="domain" description="Aspartate carbamoyltransferase regulatory subunit C-terminal" evidence="5">
    <location>
        <begin position="97"/>
        <end position="136"/>
    </location>
</feature>
<dbReference type="RefSeq" id="WP_098924072.1">
    <property type="nucleotide sequence ID" value="NZ_CABJDF010000017.1"/>
</dbReference>
<dbReference type="EMBL" id="QVEZ01000001">
    <property type="protein sequence ID" value="RGC07019.1"/>
    <property type="molecule type" value="Genomic_DNA"/>
</dbReference>
<evidence type="ECO:0000313" key="10">
    <source>
        <dbReference type="Proteomes" id="UP000250997"/>
    </source>
</evidence>
<evidence type="ECO:0000256" key="2">
    <source>
        <dbReference type="ARBA" id="ARBA00022833"/>
    </source>
</evidence>
<dbReference type="SUPFAM" id="SSF54893">
    <property type="entry name" value="Aspartate carbamoyltransferase, Regulatory-chain, N-terminal domain"/>
    <property type="match status" value="1"/>
</dbReference>
<reference evidence="8 11" key="3">
    <citation type="submission" date="2018-08" db="EMBL/GenBank/DDBJ databases">
        <title>A genome reference for cultivated species of the human gut microbiota.</title>
        <authorList>
            <person name="Zou Y."/>
            <person name="Xue W."/>
            <person name="Luo G."/>
        </authorList>
    </citation>
    <scope>NUCLEOTIDE SEQUENCE [LARGE SCALE GENOMIC DNA]</scope>
    <source>
        <strain evidence="8 11">AM42-11AC</strain>
    </source>
</reference>
<keyword evidence="2" id="KW-0862">Zinc</keyword>